<dbReference type="PANTHER" id="PTHR36325:SF1">
    <property type="entry name" value="MYOSIN-2 HEAVY CHAIN-LIKE PROTEIN"/>
    <property type="match status" value="1"/>
</dbReference>
<feature type="compositionally biased region" description="Pro residues" evidence="1">
    <location>
        <begin position="1"/>
        <end position="13"/>
    </location>
</feature>
<feature type="region of interest" description="Disordered" evidence="1">
    <location>
        <begin position="1"/>
        <end position="85"/>
    </location>
</feature>
<feature type="region of interest" description="Disordered" evidence="1">
    <location>
        <begin position="509"/>
        <end position="534"/>
    </location>
</feature>
<feature type="compositionally biased region" description="Polar residues" evidence="1">
    <location>
        <begin position="58"/>
        <end position="77"/>
    </location>
</feature>
<feature type="region of interest" description="Disordered" evidence="1">
    <location>
        <begin position="418"/>
        <end position="450"/>
    </location>
</feature>
<dbReference type="EnsemblPlants" id="OGLUM03G26370.2">
    <property type="protein sequence ID" value="OGLUM03G26370.2"/>
    <property type="gene ID" value="OGLUM03G26370"/>
</dbReference>
<dbReference type="PANTHER" id="PTHR36325">
    <property type="entry name" value="MYOSIN-2 HEAVY CHAIN-LIKE PROTEIN"/>
    <property type="match status" value="1"/>
</dbReference>
<dbReference type="STRING" id="40148.A0A0D9ZAD7"/>
<name>A0A0D9ZAD7_9ORYZ</name>
<keyword evidence="3" id="KW-1185">Reference proteome</keyword>
<dbReference type="eggNOG" id="ENOG502QTW4">
    <property type="taxonomic scope" value="Eukaryota"/>
</dbReference>
<dbReference type="AlphaFoldDB" id="A0A0D9ZAD7"/>
<reference evidence="2" key="2">
    <citation type="submission" date="2018-05" db="EMBL/GenBank/DDBJ databases">
        <title>OgluRS3 (Oryza glumaepatula Reference Sequence Version 3).</title>
        <authorList>
            <person name="Zhang J."/>
            <person name="Kudrna D."/>
            <person name="Lee S."/>
            <person name="Talag J."/>
            <person name="Welchert J."/>
            <person name="Wing R.A."/>
        </authorList>
    </citation>
    <scope>NUCLEOTIDE SEQUENCE [LARGE SCALE GENOMIC DNA]</scope>
</reference>
<feature type="region of interest" description="Disordered" evidence="1">
    <location>
        <begin position="605"/>
        <end position="625"/>
    </location>
</feature>
<evidence type="ECO:0000313" key="3">
    <source>
        <dbReference type="Proteomes" id="UP000026961"/>
    </source>
</evidence>
<dbReference type="Gramene" id="OGLUM03G26370.2">
    <property type="protein sequence ID" value="OGLUM03G26370.2"/>
    <property type="gene ID" value="OGLUM03G26370"/>
</dbReference>
<feature type="compositionally biased region" description="Basic and acidic residues" evidence="1">
    <location>
        <begin position="523"/>
        <end position="534"/>
    </location>
</feature>
<feature type="compositionally biased region" description="Low complexity" evidence="1">
    <location>
        <begin position="40"/>
        <end position="57"/>
    </location>
</feature>
<organism evidence="2">
    <name type="scientific">Oryza glumipatula</name>
    <dbReference type="NCBI Taxonomy" id="40148"/>
    <lineage>
        <taxon>Eukaryota</taxon>
        <taxon>Viridiplantae</taxon>
        <taxon>Streptophyta</taxon>
        <taxon>Embryophyta</taxon>
        <taxon>Tracheophyta</taxon>
        <taxon>Spermatophyta</taxon>
        <taxon>Magnoliopsida</taxon>
        <taxon>Liliopsida</taxon>
        <taxon>Poales</taxon>
        <taxon>Poaceae</taxon>
        <taxon>BOP clade</taxon>
        <taxon>Oryzoideae</taxon>
        <taxon>Oryzeae</taxon>
        <taxon>Oryzinae</taxon>
        <taxon>Oryza</taxon>
    </lineage>
</organism>
<dbReference type="Proteomes" id="UP000026961">
    <property type="component" value="Chromosome 3"/>
</dbReference>
<feature type="compositionally biased region" description="Polar residues" evidence="1">
    <location>
        <begin position="509"/>
        <end position="522"/>
    </location>
</feature>
<protein>
    <submittedName>
        <fullName evidence="2">Uncharacterized protein</fullName>
    </submittedName>
</protein>
<evidence type="ECO:0000313" key="2">
    <source>
        <dbReference type="EnsemblPlants" id="OGLUM03G26370.2"/>
    </source>
</evidence>
<sequence>MVASPPPPHPTPPEQVGDGVEARSCASPTPSLRRKGSPNRSGGSARKSSSSREFGSSILNSVNKSASQFKKSINRKSGSPIDWFPRKKTEPYLKRKIKRLQESNGMTASLDETLGSANPHYTRMAREKIAAREAARKAMEARKAAMVEASWCRILHAARIQKKDAEEVMEKAKFRATEAFEEARVIGVMMYDRPDCSSQQYEVESSSQTGGRSTHKVTASFQTGFEVDMEVAAAVKKAFIQLANSSISSNKEEFKELLWKISQNPDVTEIDANSEDEQHQGDCNSEDKRNLKFNKETLGTGIFPSDFDNTNVQQSNDLVNIMLERLKALHEDELASLAVIVATSGLNAVLQSDRGKYQETESVNSFTSQRAHSRRYSTAASFVDVLQPKKEVTSELPSLDKFLVKHLSKLEKEVHEAREAGRKASSVNSCAQGAQRQITGRNPKATDSASDLSSILVKHVSKLEKEILEAKKNNNTRIQLLEESCKKVEAHVEKDASKESEFYNAQSESFCNSGSVGSCNSRESYEKSKHGRDCSQDKENKILFSHQLPPSGAKGKQGGKRLTRIEAAKLEALNSFCTKDGNAFDVGLDKILIRPIHRLEREKKKALEHGQTNVQKDPQKNGDRTIVTGSLDEILVKHVSRLEREKIDYERRNALGEGLTNVPHDQRKHGNNATASESLDQVLVKHVSRLEREKIDYEKRNALEEVLTNVAHDQRKHDNNATASESLDQVLVKHVSRLEREKVEYAKRNTLGERTSEQNHQERHSNTNIASDSLDQILVKHVSRLEKEKMEHGKSGDMIFLKKNDSKCTNEEADLSDILVKRSMKLEQAKLASSAAEETLTGSFNPVQERRRAREKELMDAWGGVGLGNSMKPHLSKIEKDKYKHVKRTMAHNVSTGFLRLRGEKLRRNRSRCVLQMSYNHSSQYFYWILLYVLFVVSHIHFQLGGESMPSSYSLCLYILLLVK</sequence>
<evidence type="ECO:0000256" key="1">
    <source>
        <dbReference type="SAM" id="MobiDB-lite"/>
    </source>
</evidence>
<accession>A0A0D9ZAD7</accession>
<reference evidence="2" key="1">
    <citation type="submission" date="2015-04" db="UniProtKB">
        <authorList>
            <consortium name="EnsemblPlants"/>
        </authorList>
    </citation>
    <scope>IDENTIFICATION</scope>
</reference>
<proteinExistence type="predicted"/>
<feature type="compositionally biased region" description="Polar residues" evidence="1">
    <location>
        <begin position="425"/>
        <end position="450"/>
    </location>
</feature>